<proteinExistence type="predicted"/>
<name>A0AAV5S4C9_MAUHU</name>
<feature type="region of interest" description="Disordered" evidence="1">
    <location>
        <begin position="89"/>
        <end position="108"/>
    </location>
</feature>
<dbReference type="EMBL" id="BTGD01000016">
    <property type="protein sequence ID" value="GMM57718.1"/>
    <property type="molecule type" value="Genomic_DNA"/>
</dbReference>
<evidence type="ECO:0000256" key="1">
    <source>
        <dbReference type="SAM" id="MobiDB-lite"/>
    </source>
</evidence>
<evidence type="ECO:0000313" key="4">
    <source>
        <dbReference type="Proteomes" id="UP001377567"/>
    </source>
</evidence>
<organism evidence="3 4">
    <name type="scientific">Maudiozyma humilis</name>
    <name type="common">Sour dough yeast</name>
    <name type="synonym">Kazachstania humilis</name>
    <dbReference type="NCBI Taxonomy" id="51915"/>
    <lineage>
        <taxon>Eukaryota</taxon>
        <taxon>Fungi</taxon>
        <taxon>Dikarya</taxon>
        <taxon>Ascomycota</taxon>
        <taxon>Saccharomycotina</taxon>
        <taxon>Saccharomycetes</taxon>
        <taxon>Saccharomycetales</taxon>
        <taxon>Saccharomycetaceae</taxon>
        <taxon>Maudiozyma</taxon>
    </lineage>
</organism>
<evidence type="ECO:0000256" key="2">
    <source>
        <dbReference type="SAM" id="SignalP"/>
    </source>
</evidence>
<gene>
    <name evidence="3" type="ORF">DAKH74_043340</name>
</gene>
<protein>
    <submittedName>
        <fullName evidence="3">Uncharacterized protein</fullName>
    </submittedName>
</protein>
<feature type="signal peptide" evidence="2">
    <location>
        <begin position="1"/>
        <end position="24"/>
    </location>
</feature>
<feature type="chain" id="PRO_5043327436" evidence="2">
    <location>
        <begin position="25"/>
        <end position="326"/>
    </location>
</feature>
<comment type="caution">
    <text evidence="3">The sequence shown here is derived from an EMBL/GenBank/DDBJ whole genome shotgun (WGS) entry which is preliminary data.</text>
</comment>
<keyword evidence="2" id="KW-0732">Signal</keyword>
<evidence type="ECO:0000313" key="3">
    <source>
        <dbReference type="EMBL" id="GMM57718.1"/>
    </source>
</evidence>
<accession>A0AAV5S4C9</accession>
<dbReference type="Pfam" id="PF17276">
    <property type="entry name" value="DUF5341"/>
    <property type="match status" value="1"/>
</dbReference>
<reference evidence="3 4" key="1">
    <citation type="journal article" date="2023" name="Elife">
        <title>Identification of key yeast species and microbe-microbe interactions impacting larval growth of Drosophila in the wild.</title>
        <authorList>
            <person name="Mure A."/>
            <person name="Sugiura Y."/>
            <person name="Maeda R."/>
            <person name="Honda K."/>
            <person name="Sakurai N."/>
            <person name="Takahashi Y."/>
            <person name="Watada M."/>
            <person name="Katoh T."/>
            <person name="Gotoh A."/>
            <person name="Gotoh Y."/>
            <person name="Taniguchi I."/>
            <person name="Nakamura K."/>
            <person name="Hayashi T."/>
            <person name="Katayama T."/>
            <person name="Uemura T."/>
            <person name="Hattori Y."/>
        </authorList>
    </citation>
    <scope>NUCLEOTIDE SEQUENCE [LARGE SCALE GENOMIC DNA]</scope>
    <source>
        <strain evidence="3 4">KH-74</strain>
    </source>
</reference>
<dbReference type="Proteomes" id="UP001377567">
    <property type="component" value="Unassembled WGS sequence"/>
</dbReference>
<sequence>MAQTTLFSKTALLSVAALLTASIALPVVKRDTIKIGNKGWYFDLTAADTSAWAGAVSTVCASGNIGVCAGETVVATVLTGIMAIGNTGSTTSNSNSNSNSNANTEEPATVVTTAAEEAAATSTAIAAAATSSAAASAAGNNLLGNVVSTIENAPKEIESILAKAGVNLLGVYNISSAASNAVSSIIHFDTSLGQHIAAQIGETNLTQLAEQIAKAVPGVPTFSNLTTLAEQTVEAAAKNEGEKVIDWMTYNIENAEDGLKDIINSLGGADMSQFASEIDNFIKNNGAWKFCLSPSSQIVNVTVSNSAKLFGEIYLNTYGGIDAECQ</sequence>
<keyword evidence="4" id="KW-1185">Reference proteome</keyword>
<dbReference type="AlphaFoldDB" id="A0AAV5S4C9"/>
<dbReference type="InterPro" id="IPR035237">
    <property type="entry name" value="DUF5341"/>
</dbReference>